<evidence type="ECO:0000259" key="4">
    <source>
        <dbReference type="PROSITE" id="PS51114"/>
    </source>
</evidence>
<evidence type="ECO:0000256" key="2">
    <source>
        <dbReference type="SAM" id="Phobius"/>
    </source>
</evidence>
<dbReference type="EMBL" id="CAKKNE010000005">
    <property type="protein sequence ID" value="CAH0377943.1"/>
    <property type="molecule type" value="Genomic_DNA"/>
</dbReference>
<evidence type="ECO:0000256" key="3">
    <source>
        <dbReference type="SAM" id="SignalP"/>
    </source>
</evidence>
<dbReference type="AlphaFoldDB" id="A0A8J2T171"/>
<dbReference type="Proteomes" id="UP000789595">
    <property type="component" value="Unassembled WGS sequence"/>
</dbReference>
<keyword evidence="2" id="KW-0812">Transmembrane</keyword>
<feature type="domain" description="FBA" evidence="4">
    <location>
        <begin position="54"/>
        <end position="262"/>
    </location>
</feature>
<proteinExistence type="predicted"/>
<feature type="compositionally biased region" description="Basic and acidic residues" evidence="1">
    <location>
        <begin position="33"/>
        <end position="44"/>
    </location>
</feature>
<feature type="transmembrane region" description="Helical" evidence="2">
    <location>
        <begin position="278"/>
        <end position="295"/>
    </location>
</feature>
<feature type="chain" id="PRO_5035260676" description="FBA domain-containing protein" evidence="3">
    <location>
        <begin position="17"/>
        <end position="331"/>
    </location>
</feature>
<dbReference type="PROSITE" id="PS51114">
    <property type="entry name" value="FBA"/>
    <property type="match status" value="1"/>
</dbReference>
<organism evidence="5 6">
    <name type="scientific">Pelagomonas calceolata</name>
    <dbReference type="NCBI Taxonomy" id="35677"/>
    <lineage>
        <taxon>Eukaryota</taxon>
        <taxon>Sar</taxon>
        <taxon>Stramenopiles</taxon>
        <taxon>Ochrophyta</taxon>
        <taxon>Pelagophyceae</taxon>
        <taxon>Pelagomonadales</taxon>
        <taxon>Pelagomonadaceae</taxon>
        <taxon>Pelagomonas</taxon>
    </lineage>
</organism>
<dbReference type="InterPro" id="IPR007397">
    <property type="entry name" value="F-box-assoc_dom"/>
</dbReference>
<accession>A0A8J2T171</accession>
<name>A0A8J2T171_9STRA</name>
<keyword evidence="2" id="KW-1133">Transmembrane helix</keyword>
<feature type="region of interest" description="Disordered" evidence="1">
    <location>
        <begin position="22"/>
        <end position="44"/>
    </location>
</feature>
<comment type="caution">
    <text evidence="5">The sequence shown here is derived from an EMBL/GenBank/DDBJ whole genome shotgun (WGS) entry which is preliminary data.</text>
</comment>
<dbReference type="Gene3D" id="2.60.120.260">
    <property type="entry name" value="Galactose-binding domain-like"/>
    <property type="match status" value="1"/>
</dbReference>
<keyword evidence="6" id="KW-1185">Reference proteome</keyword>
<dbReference type="OrthoDB" id="1107553at2759"/>
<keyword evidence="3" id="KW-0732">Signal</keyword>
<gene>
    <name evidence="5" type="ORF">PECAL_5P24600</name>
</gene>
<evidence type="ECO:0000313" key="5">
    <source>
        <dbReference type="EMBL" id="CAH0377943.1"/>
    </source>
</evidence>
<reference evidence="5" key="1">
    <citation type="submission" date="2021-11" db="EMBL/GenBank/DDBJ databases">
        <authorList>
            <consortium name="Genoscope - CEA"/>
            <person name="William W."/>
        </authorList>
    </citation>
    <scope>NUCLEOTIDE SEQUENCE</scope>
</reference>
<evidence type="ECO:0000313" key="6">
    <source>
        <dbReference type="Proteomes" id="UP000789595"/>
    </source>
</evidence>
<feature type="signal peptide" evidence="3">
    <location>
        <begin position="1"/>
        <end position="16"/>
    </location>
</feature>
<keyword evidence="2" id="KW-0472">Membrane</keyword>
<dbReference type="SMART" id="SM01198">
    <property type="entry name" value="FBA"/>
    <property type="match status" value="1"/>
</dbReference>
<protein>
    <recommendedName>
        <fullName evidence="4">FBA domain-containing protein</fullName>
    </recommendedName>
</protein>
<sequence>MRPRTLVLLVAAAARAWDFPWSSTDEGWTPAEDAPRPESDPFWVDREPCEADTRLPRSGKRGRALTGNLLRNGDARERTMDGWSVVNGGDGWSAKDGVFKTSFEPNTRRQVVDLVNWVEASVLDSGKVEIVLGEQITETGSRDKYFIRAALCRDPACKSKIARWAPCRCSQEELQSSCALTEAYCVTRGSGKTKNDLGHDKAGQLGDDRTRDDAWRDLSYTFSATDVVGARYLLFEDGGCSGEFWKGLWGPWFRRAFVKVHAVAAESAPSGGRLMRDLLFGFSLIAVLAAYAWLYTKNRSKIARVDEETSLLSTSDENPFDPHSGLEITKF</sequence>
<evidence type="ECO:0000256" key="1">
    <source>
        <dbReference type="SAM" id="MobiDB-lite"/>
    </source>
</evidence>